<comment type="similarity">
    <text evidence="1">Belongs to the mannitol dehydrogenase family.</text>
</comment>
<dbReference type="EC" id="1.1.1.17" evidence="2"/>
<evidence type="ECO:0000259" key="8">
    <source>
        <dbReference type="Pfam" id="PF08125"/>
    </source>
</evidence>
<dbReference type="EMBL" id="POTY01000088">
    <property type="protein sequence ID" value="PZG17410.1"/>
    <property type="molecule type" value="Genomic_DNA"/>
</dbReference>
<evidence type="ECO:0000256" key="1">
    <source>
        <dbReference type="ARBA" id="ARBA00006541"/>
    </source>
</evidence>
<dbReference type="InterPro" id="IPR013131">
    <property type="entry name" value="Mannitol_DH_N"/>
</dbReference>
<keyword evidence="5" id="KW-0520">NAD</keyword>
<protein>
    <recommendedName>
        <fullName evidence="3">Mannitol-1-phosphate 5-dehydrogenase</fullName>
        <ecNumber evidence="2">1.1.1.17</ecNumber>
    </recommendedName>
</protein>
<organism evidence="9 10">
    <name type="scientific">Micromonospora craterilacus</name>
    <dbReference type="NCBI Taxonomy" id="1655439"/>
    <lineage>
        <taxon>Bacteria</taxon>
        <taxon>Bacillati</taxon>
        <taxon>Actinomycetota</taxon>
        <taxon>Actinomycetes</taxon>
        <taxon>Micromonosporales</taxon>
        <taxon>Micromonosporaceae</taxon>
        <taxon>Micromonospora</taxon>
    </lineage>
</organism>
<evidence type="ECO:0000256" key="2">
    <source>
        <dbReference type="ARBA" id="ARBA00012939"/>
    </source>
</evidence>
<dbReference type="AlphaFoldDB" id="A0A2W2EV24"/>
<keyword evidence="10" id="KW-1185">Reference proteome</keyword>
<comment type="catalytic activity">
    <reaction evidence="6">
        <text>D-mannitol 1-phosphate + NAD(+) = beta-D-fructose 6-phosphate + NADH + H(+)</text>
        <dbReference type="Rhea" id="RHEA:19661"/>
        <dbReference type="ChEBI" id="CHEBI:15378"/>
        <dbReference type="ChEBI" id="CHEBI:57540"/>
        <dbReference type="ChEBI" id="CHEBI:57634"/>
        <dbReference type="ChEBI" id="CHEBI:57945"/>
        <dbReference type="ChEBI" id="CHEBI:61381"/>
        <dbReference type="EC" id="1.1.1.17"/>
    </reaction>
</comment>
<dbReference type="InterPro" id="IPR013328">
    <property type="entry name" value="6PGD_dom2"/>
</dbReference>
<reference evidence="9 10" key="1">
    <citation type="submission" date="2018-01" db="EMBL/GenBank/DDBJ databases">
        <title>Draft genome sequence of Jishengella sp. NA12.</title>
        <authorList>
            <person name="Sahin N."/>
            <person name="Ay H."/>
            <person name="Saygin H."/>
        </authorList>
    </citation>
    <scope>NUCLEOTIDE SEQUENCE [LARGE SCALE GENOMIC DNA]</scope>
    <source>
        <strain evidence="9 10">NA12</strain>
    </source>
</reference>
<dbReference type="Gene3D" id="1.10.1040.10">
    <property type="entry name" value="N-(1-d-carboxylethyl)-l-norvaline Dehydrogenase, domain 2"/>
    <property type="match status" value="1"/>
</dbReference>
<gene>
    <name evidence="9" type="ORF">C1I95_15675</name>
</gene>
<dbReference type="SUPFAM" id="SSF48179">
    <property type="entry name" value="6-phosphogluconate dehydrogenase C-terminal domain-like"/>
    <property type="match status" value="1"/>
</dbReference>
<name>A0A2W2EV24_9ACTN</name>
<evidence type="ECO:0000256" key="6">
    <source>
        <dbReference type="ARBA" id="ARBA00048615"/>
    </source>
</evidence>
<comment type="caution">
    <text evidence="9">The sequence shown here is derived from an EMBL/GenBank/DDBJ whole genome shotgun (WGS) entry which is preliminary data.</text>
</comment>
<evidence type="ECO:0000256" key="5">
    <source>
        <dbReference type="ARBA" id="ARBA00023027"/>
    </source>
</evidence>
<feature type="domain" description="Mannitol dehydrogenase C-terminal" evidence="8">
    <location>
        <begin position="292"/>
        <end position="470"/>
    </location>
</feature>
<dbReference type="InterPro" id="IPR036291">
    <property type="entry name" value="NAD(P)-bd_dom_sf"/>
</dbReference>
<sequence length="496" mass="51359">MAVTVGASRLDLGALRRLPAEARPLVRPGSVAAGVLHLGIGAFHRAHQAVYTEQAIGLAGGDWGIVGVAPRNAELVRTLAAQDNLFSVSTLSAADQHTRVVGALAGVRLAAADPPAVVALLADPAIRVVTLTVTEKAYQLDPAGGTLRPDPALVADLTTDRPPATVPGLLVRGLLARAAADAGPIALVSCDNLPANGRRLRGLVTQALAYAGAPEPAIEWVGTQVGFPGTMVDRIVPASTPETLAAARRALGVEDLAAVAAEPYAHWVIEDDFPGGRPAWDRAGAVLCADAGPWERLKLRALNGVHSATAYLGALAGCETIADALALPHLAAVLRRLIADDVAASFTPPEGVDVVDYGEQVLARFGNPAIRHRTLQVAMDGSQKLPQRILHTIADLRAAGRSARWAALVVAAWIRFAQGTADDGRPLPLDDPLAERIRAALAAAPQTPTGAVHAVFALAEVVPPEVAADDEVRADVVAWLTDLHRHGVPPTLAGAA</sequence>
<dbReference type="GO" id="GO:0008926">
    <property type="term" value="F:mannitol-1-phosphate 5-dehydrogenase activity"/>
    <property type="evidence" value="ECO:0007669"/>
    <property type="project" value="UniProtKB-EC"/>
</dbReference>
<dbReference type="InterPro" id="IPR013118">
    <property type="entry name" value="Mannitol_DH_C"/>
</dbReference>
<dbReference type="Proteomes" id="UP000248924">
    <property type="component" value="Unassembled WGS sequence"/>
</dbReference>
<feature type="domain" description="Mannitol dehydrogenase N-terminal" evidence="7">
    <location>
        <begin position="34"/>
        <end position="281"/>
    </location>
</feature>
<dbReference type="Pfam" id="PF01232">
    <property type="entry name" value="Mannitol_dh"/>
    <property type="match status" value="1"/>
</dbReference>
<proteinExistence type="inferred from homology"/>
<dbReference type="PROSITE" id="PS00974">
    <property type="entry name" value="MANNITOL_DHGENASE"/>
    <property type="match status" value="1"/>
</dbReference>
<dbReference type="InterPro" id="IPR023027">
    <property type="entry name" value="Mannitol_DH_CS"/>
</dbReference>
<evidence type="ECO:0000313" key="9">
    <source>
        <dbReference type="EMBL" id="PZG17410.1"/>
    </source>
</evidence>
<evidence type="ECO:0000256" key="4">
    <source>
        <dbReference type="ARBA" id="ARBA00023002"/>
    </source>
</evidence>
<accession>A0A2W2EV24</accession>
<dbReference type="InterPro" id="IPR050988">
    <property type="entry name" value="Mannitol_DH/Oxidoreductase"/>
</dbReference>
<dbReference type="RefSeq" id="WP_111214574.1">
    <property type="nucleotide sequence ID" value="NZ_POTY01000088.1"/>
</dbReference>
<dbReference type="PRINTS" id="PR00084">
    <property type="entry name" value="MTLDHDRGNASE"/>
</dbReference>
<dbReference type="SUPFAM" id="SSF51735">
    <property type="entry name" value="NAD(P)-binding Rossmann-fold domains"/>
    <property type="match status" value="1"/>
</dbReference>
<dbReference type="OrthoDB" id="271711at2"/>
<evidence type="ECO:0000256" key="3">
    <source>
        <dbReference type="ARBA" id="ARBA00016219"/>
    </source>
</evidence>
<dbReference type="PANTHER" id="PTHR43362">
    <property type="entry name" value="MANNITOL DEHYDROGENASE DSF1-RELATED"/>
    <property type="match status" value="1"/>
</dbReference>
<evidence type="ECO:0000313" key="10">
    <source>
        <dbReference type="Proteomes" id="UP000248924"/>
    </source>
</evidence>
<dbReference type="PANTHER" id="PTHR43362:SF1">
    <property type="entry name" value="MANNITOL DEHYDROGENASE 2-RELATED"/>
    <property type="match status" value="1"/>
</dbReference>
<dbReference type="GO" id="GO:0019594">
    <property type="term" value="P:mannitol metabolic process"/>
    <property type="evidence" value="ECO:0007669"/>
    <property type="project" value="InterPro"/>
</dbReference>
<keyword evidence="4" id="KW-0560">Oxidoreductase</keyword>
<evidence type="ECO:0000259" key="7">
    <source>
        <dbReference type="Pfam" id="PF01232"/>
    </source>
</evidence>
<dbReference type="Gene3D" id="3.40.50.720">
    <property type="entry name" value="NAD(P)-binding Rossmann-like Domain"/>
    <property type="match status" value="1"/>
</dbReference>
<dbReference type="Pfam" id="PF08125">
    <property type="entry name" value="Mannitol_dh_C"/>
    <property type="match status" value="1"/>
</dbReference>
<dbReference type="InterPro" id="IPR008927">
    <property type="entry name" value="6-PGluconate_DH-like_C_sf"/>
</dbReference>
<dbReference type="InterPro" id="IPR000669">
    <property type="entry name" value="Mannitol_DH"/>
</dbReference>